<accession>A0A656AIF6</accession>
<protein>
    <submittedName>
        <fullName evidence="1">Uncharacterized protein</fullName>
    </submittedName>
</protein>
<gene>
    <name evidence="1" type="ORF">ERS013200_03241</name>
</gene>
<reference evidence="1 2" key="1">
    <citation type="submission" date="2015-07" db="EMBL/GenBank/DDBJ databases">
        <authorList>
            <consortium name="Pathogen Informatics"/>
        </authorList>
    </citation>
    <scope>NUCLEOTIDE SEQUENCE [LARGE SCALE GENOMIC DNA]</scope>
    <source>
        <strain evidence="1 2">A316</strain>
    </source>
</reference>
<dbReference type="EMBL" id="CWQY01000029">
    <property type="protein sequence ID" value="CSD12289.1"/>
    <property type="molecule type" value="Genomic_DNA"/>
</dbReference>
<evidence type="ECO:0000313" key="1">
    <source>
        <dbReference type="EMBL" id="CSD12289.1"/>
    </source>
</evidence>
<dbReference type="AlphaFoldDB" id="A0A656AIF6"/>
<organism evidence="1 2">
    <name type="scientific">Vibrio cholerae</name>
    <dbReference type="NCBI Taxonomy" id="666"/>
    <lineage>
        <taxon>Bacteria</taxon>
        <taxon>Pseudomonadati</taxon>
        <taxon>Pseudomonadota</taxon>
        <taxon>Gammaproteobacteria</taxon>
        <taxon>Vibrionales</taxon>
        <taxon>Vibrionaceae</taxon>
        <taxon>Vibrio</taxon>
    </lineage>
</organism>
<proteinExistence type="predicted"/>
<evidence type="ECO:0000313" key="2">
    <source>
        <dbReference type="Proteomes" id="UP000041770"/>
    </source>
</evidence>
<dbReference type="Proteomes" id="UP000041770">
    <property type="component" value="Unassembled WGS sequence"/>
</dbReference>
<sequence>MPSLKVETRIFGPCKSPNKATWRPSLAAISRTFCARFLWSSAVPCEKFIRTTLAPARIMASRISGLSVEGPKVATIFVLRKVELISLFLRCDSKVYPSYLTLLRCWLPLST</sequence>
<name>A0A656AIF6_VIBCL</name>